<evidence type="ECO:0000313" key="5">
    <source>
        <dbReference type="Proteomes" id="UP000178127"/>
    </source>
</evidence>
<dbReference type="SUPFAM" id="SSF56300">
    <property type="entry name" value="Metallo-dependent phosphatases"/>
    <property type="match status" value="1"/>
</dbReference>
<keyword evidence="2" id="KW-1133">Transmembrane helix</keyword>
<evidence type="ECO:0000256" key="2">
    <source>
        <dbReference type="SAM" id="Phobius"/>
    </source>
</evidence>
<dbReference type="PANTHER" id="PTHR43143:SF1">
    <property type="entry name" value="SERINE_THREONINE-PROTEIN PHOSPHATASE CPPED1"/>
    <property type="match status" value="1"/>
</dbReference>
<dbReference type="InterPro" id="IPR004843">
    <property type="entry name" value="Calcineurin-like_PHP"/>
</dbReference>
<comment type="caution">
    <text evidence="4">The sequence shown here is derived from an EMBL/GenBank/DDBJ whole genome shotgun (WGS) entry which is preliminary data.</text>
</comment>
<feature type="region of interest" description="Disordered" evidence="1">
    <location>
        <begin position="71"/>
        <end position="129"/>
    </location>
</feature>
<dbReference type="GO" id="GO:0016787">
    <property type="term" value="F:hydrolase activity"/>
    <property type="evidence" value="ECO:0007669"/>
    <property type="project" value="InterPro"/>
</dbReference>
<accession>A0A1F4VBU4</accession>
<organism evidence="4 5">
    <name type="scientific">candidate division WWE3 bacterium RIFCSPHIGHO2_02_FULL_38_14</name>
    <dbReference type="NCBI Taxonomy" id="1802620"/>
    <lineage>
        <taxon>Bacteria</taxon>
        <taxon>Katanobacteria</taxon>
    </lineage>
</organism>
<dbReference type="PANTHER" id="PTHR43143">
    <property type="entry name" value="METALLOPHOSPHOESTERASE, CALCINEURIN SUPERFAMILY"/>
    <property type="match status" value="1"/>
</dbReference>
<protein>
    <recommendedName>
        <fullName evidence="3">Calcineurin-like phosphoesterase domain-containing protein</fullName>
    </recommendedName>
</protein>
<dbReference type="InterPro" id="IPR029052">
    <property type="entry name" value="Metallo-depent_PP-like"/>
</dbReference>
<dbReference type="InterPro" id="IPR051918">
    <property type="entry name" value="STPP_CPPED1"/>
</dbReference>
<name>A0A1F4VBU4_UNCKA</name>
<dbReference type="Pfam" id="PF00149">
    <property type="entry name" value="Metallophos"/>
    <property type="match status" value="1"/>
</dbReference>
<evidence type="ECO:0000259" key="3">
    <source>
        <dbReference type="Pfam" id="PF00149"/>
    </source>
</evidence>
<dbReference type="Gene3D" id="3.60.21.10">
    <property type="match status" value="1"/>
</dbReference>
<dbReference type="AlphaFoldDB" id="A0A1F4VBU4"/>
<feature type="transmembrane region" description="Helical" evidence="2">
    <location>
        <begin position="20"/>
        <end position="40"/>
    </location>
</feature>
<evidence type="ECO:0000313" key="4">
    <source>
        <dbReference type="EMBL" id="OGC54665.1"/>
    </source>
</evidence>
<dbReference type="Proteomes" id="UP000178127">
    <property type="component" value="Unassembled WGS sequence"/>
</dbReference>
<gene>
    <name evidence="4" type="ORF">A3D91_03590</name>
</gene>
<feature type="compositionally biased region" description="Acidic residues" evidence="1">
    <location>
        <begin position="83"/>
        <end position="92"/>
    </location>
</feature>
<keyword evidence="2" id="KW-0472">Membrane</keyword>
<reference evidence="4 5" key="1">
    <citation type="journal article" date="2016" name="Nat. Commun.">
        <title>Thousands of microbial genomes shed light on interconnected biogeochemical processes in an aquifer system.</title>
        <authorList>
            <person name="Anantharaman K."/>
            <person name="Brown C.T."/>
            <person name="Hug L.A."/>
            <person name="Sharon I."/>
            <person name="Castelle C.J."/>
            <person name="Probst A.J."/>
            <person name="Thomas B.C."/>
            <person name="Singh A."/>
            <person name="Wilkins M.J."/>
            <person name="Karaoz U."/>
            <person name="Brodie E.L."/>
            <person name="Williams K.H."/>
            <person name="Hubbard S.S."/>
            <person name="Banfield J.F."/>
        </authorList>
    </citation>
    <scope>NUCLEOTIDE SEQUENCE [LARGE SCALE GENOMIC DNA]</scope>
</reference>
<keyword evidence="2" id="KW-0812">Transmembrane</keyword>
<feature type="domain" description="Calcineurin-like phosphoesterase" evidence="3">
    <location>
        <begin position="138"/>
        <end position="311"/>
    </location>
</feature>
<sequence length="366" mass="40125">MALKSKKQKEVPPNVLGRLIRTFAAVVVLSAFVLGVSFVIKGASEFDIYRFEPLLSRVGVDPSELSKVAGIFDNREGGSGEGSDNETEENFESPDISAASTVRPAGGEGKDPSDNTSNSRPGEVEGEEDNKAYLTVSLMSDSHESNDMLAKALEMTAQKKIAQVFYLGDYTDLGIEEALISAKKVMDNSGIKYYSLPGDHDLWKTVGPENFIKVFGKNYQSVTLSGFKFVMLDNSANYTVIDLAQMDWFTKELEDADFVLVPQPLYHSTNNRVMGVVNGEEVKEVRKQALEILALIRESEVKAVIAGDHHSSSTNTDPEKGNLKHIVVGAITKTRAGDGVVNLQTPRFSLLKIYNDDSFELEEVVL</sequence>
<proteinExistence type="predicted"/>
<evidence type="ECO:0000256" key="1">
    <source>
        <dbReference type="SAM" id="MobiDB-lite"/>
    </source>
</evidence>
<dbReference type="STRING" id="1802620.A3D91_03590"/>
<dbReference type="EMBL" id="MEVD01000001">
    <property type="protein sequence ID" value="OGC54665.1"/>
    <property type="molecule type" value="Genomic_DNA"/>
</dbReference>